<dbReference type="GO" id="GO:0004984">
    <property type="term" value="F:olfactory receptor activity"/>
    <property type="evidence" value="ECO:0007669"/>
    <property type="project" value="InterPro"/>
</dbReference>
<evidence type="ECO:0000256" key="5">
    <source>
        <dbReference type="ARBA" id="ARBA00022725"/>
    </source>
</evidence>
<dbReference type="Pfam" id="PF02949">
    <property type="entry name" value="7tm_6"/>
    <property type="match status" value="1"/>
</dbReference>
<sequence>MTVDELTLHDMVGFPLWIQNVLYMKITGHWVGAVPGPTPLRVNILRAVGGFPVFLVLLYVAGANINGMVHNSDMTDISMNLIVLSTTVSALHKYSVFTNQQQALGRLGRWVKSVAAERKANNVPDTYADRVLKKALKAFYISGNVASPILIVKMMLTGNTFNVNPGVENFPKPFLMFLIAVSFQAIAWEAVVDGCILMNSLFVFRSELVRFALEWEKLNFDPHNPEISRRQLKAMVKKHVMLLGVKKDLKEYNNSMFGYQVFAAVFTTCALIYGCAKDTKFLGQAVIQVLPTSTASLLTFSILCWSGEEVTYLFQQIHRNIYMTNWFEAPREDKKSIIVILEFAKNPIIFTGFTVFTCTLTTFVETMKQSFSLYTILKAVL</sequence>
<evidence type="ECO:0000256" key="4">
    <source>
        <dbReference type="ARBA" id="ARBA00022692"/>
    </source>
</evidence>
<name>A0A2I4PH04_ADELI</name>
<keyword evidence="3 10" id="KW-0716">Sensory transduction</keyword>
<evidence type="ECO:0000256" key="2">
    <source>
        <dbReference type="ARBA" id="ARBA00022475"/>
    </source>
</evidence>
<organism evidence="11">
    <name type="scientific">Adelphocoris lineolatus</name>
    <name type="common">Alfalfa plant bug</name>
    <dbReference type="NCBI Taxonomy" id="236346"/>
    <lineage>
        <taxon>Eukaryota</taxon>
        <taxon>Metazoa</taxon>
        <taxon>Ecdysozoa</taxon>
        <taxon>Arthropoda</taxon>
        <taxon>Hexapoda</taxon>
        <taxon>Insecta</taxon>
        <taxon>Pterygota</taxon>
        <taxon>Neoptera</taxon>
        <taxon>Paraneoptera</taxon>
        <taxon>Hemiptera</taxon>
        <taxon>Heteroptera</taxon>
        <taxon>Panheteroptera</taxon>
        <taxon>Cimicomorpha</taxon>
        <taxon>Miridae</taxon>
        <taxon>Mirini</taxon>
        <taxon>Adelphocoris</taxon>
    </lineage>
</organism>
<evidence type="ECO:0000256" key="1">
    <source>
        <dbReference type="ARBA" id="ARBA00004651"/>
    </source>
</evidence>
<comment type="subcellular location">
    <subcellularLocation>
        <location evidence="1 10">Cell membrane</location>
        <topology evidence="1 10">Multi-pass membrane protein</topology>
    </subcellularLocation>
</comment>
<protein>
    <recommendedName>
        <fullName evidence="10">Odorant receptor</fullName>
    </recommendedName>
</protein>
<feature type="transmembrane region" description="Helical" evidence="10">
    <location>
        <begin position="138"/>
        <end position="156"/>
    </location>
</feature>
<evidence type="ECO:0000256" key="3">
    <source>
        <dbReference type="ARBA" id="ARBA00022606"/>
    </source>
</evidence>
<keyword evidence="8 10" id="KW-0675">Receptor</keyword>
<evidence type="ECO:0000256" key="7">
    <source>
        <dbReference type="ARBA" id="ARBA00023136"/>
    </source>
</evidence>
<comment type="similarity">
    <text evidence="10">Belongs to the insect chemoreceptor superfamily. Heteromeric odorant receptor channel (TC 1.A.69) family.</text>
</comment>
<keyword evidence="2" id="KW-1003">Cell membrane</keyword>
<feature type="transmembrane region" description="Helical" evidence="10">
    <location>
        <begin position="285"/>
        <end position="305"/>
    </location>
</feature>
<evidence type="ECO:0000256" key="8">
    <source>
        <dbReference type="ARBA" id="ARBA00023170"/>
    </source>
</evidence>
<feature type="transmembrane region" description="Helical" evidence="10">
    <location>
        <begin position="176"/>
        <end position="204"/>
    </location>
</feature>
<dbReference type="EMBL" id="KU523603">
    <property type="protein sequence ID" value="APZ81425.1"/>
    <property type="molecule type" value="mRNA"/>
</dbReference>
<evidence type="ECO:0000256" key="9">
    <source>
        <dbReference type="ARBA" id="ARBA00023224"/>
    </source>
</evidence>
<evidence type="ECO:0000256" key="10">
    <source>
        <dbReference type="RuleBase" id="RU351113"/>
    </source>
</evidence>
<keyword evidence="4 10" id="KW-0812">Transmembrane</keyword>
<proteinExistence type="evidence at transcript level"/>
<dbReference type="PANTHER" id="PTHR21137">
    <property type="entry name" value="ODORANT RECEPTOR"/>
    <property type="match status" value="1"/>
</dbReference>
<dbReference type="GO" id="GO:0005549">
    <property type="term" value="F:odorant binding"/>
    <property type="evidence" value="ECO:0007669"/>
    <property type="project" value="InterPro"/>
</dbReference>
<keyword evidence="7 10" id="KW-0472">Membrane</keyword>
<dbReference type="InterPro" id="IPR004117">
    <property type="entry name" value="7tm6_olfct_rcpt"/>
</dbReference>
<evidence type="ECO:0000256" key="6">
    <source>
        <dbReference type="ARBA" id="ARBA00022989"/>
    </source>
</evidence>
<dbReference type="GO" id="GO:0005886">
    <property type="term" value="C:plasma membrane"/>
    <property type="evidence" value="ECO:0007669"/>
    <property type="project" value="UniProtKB-SubCell"/>
</dbReference>
<reference evidence="11" key="1">
    <citation type="submission" date="2016-01" db="EMBL/GenBank/DDBJ databases">
        <title>Candidate chemosensory genes identified in Adelphocoris lineolatus (Goeze) (Hemiptera: Miridae) by antennal transcriptome analysis.</title>
        <authorList>
            <person name="Xiao Y."/>
        </authorList>
    </citation>
    <scope>NUCLEOTIDE SEQUENCE</scope>
</reference>
<evidence type="ECO:0000313" key="11">
    <source>
        <dbReference type="EMBL" id="APZ81425.1"/>
    </source>
</evidence>
<feature type="transmembrane region" description="Helical" evidence="10">
    <location>
        <begin position="256"/>
        <end position="273"/>
    </location>
</feature>
<dbReference type="GO" id="GO:0007165">
    <property type="term" value="P:signal transduction"/>
    <property type="evidence" value="ECO:0007669"/>
    <property type="project" value="UniProtKB-KW"/>
</dbReference>
<keyword evidence="9 10" id="KW-0807">Transducer</keyword>
<keyword evidence="5 10" id="KW-0552">Olfaction</keyword>
<comment type="caution">
    <text evidence="10">Lacks conserved residue(s) required for the propagation of feature annotation.</text>
</comment>
<dbReference type="PANTHER" id="PTHR21137:SF35">
    <property type="entry name" value="ODORANT RECEPTOR 19A-RELATED"/>
    <property type="match status" value="1"/>
</dbReference>
<keyword evidence="6 10" id="KW-1133">Transmembrane helix</keyword>
<feature type="transmembrane region" description="Helical" evidence="10">
    <location>
        <begin position="44"/>
        <end position="65"/>
    </location>
</feature>
<accession>A0A2I4PH04</accession>
<dbReference type="AlphaFoldDB" id="A0A2I4PH04"/>